<dbReference type="EMBL" id="AWSU01000218">
    <property type="protein sequence ID" value="ERI76100.1"/>
    <property type="molecule type" value="Genomic_DNA"/>
</dbReference>
<dbReference type="Proteomes" id="UP000016491">
    <property type="component" value="Unassembled WGS sequence"/>
</dbReference>
<sequence>MVCGLTGGNSILIAAVSLWAAFRREDIPDPCTRMTYQAWDPVF</sequence>
<dbReference type="AlphaFoldDB" id="A0ABC9TWE2"/>
<accession>A0ABC9TWE2</accession>
<evidence type="ECO:0000313" key="1">
    <source>
        <dbReference type="EMBL" id="ERI76100.1"/>
    </source>
</evidence>
<proteinExistence type="predicted"/>
<comment type="caution">
    <text evidence="1">The sequence shown here is derived from an EMBL/GenBank/DDBJ whole genome shotgun (WGS) entry which is preliminary data.</text>
</comment>
<organism evidence="1 2">
    <name type="scientific">[Clostridium] symbiosum ATCC 14940</name>
    <dbReference type="NCBI Taxonomy" id="411472"/>
    <lineage>
        <taxon>Bacteria</taxon>
        <taxon>Bacillati</taxon>
        <taxon>Bacillota</taxon>
        <taxon>Clostridia</taxon>
        <taxon>Lachnospirales</taxon>
        <taxon>Lachnospiraceae</taxon>
        <taxon>Otoolea</taxon>
    </lineage>
</organism>
<reference evidence="1 2" key="1">
    <citation type="submission" date="2013-07" db="EMBL/GenBank/DDBJ databases">
        <authorList>
            <person name="Weinstock G."/>
            <person name="Sodergren E."/>
            <person name="Wylie T."/>
            <person name="Fulton L."/>
            <person name="Fulton R."/>
            <person name="Fronick C."/>
            <person name="O'Laughlin M."/>
            <person name="Godfrey J."/>
            <person name="Miner T."/>
            <person name="Herter B."/>
            <person name="Appelbaum E."/>
            <person name="Cordes M."/>
            <person name="Lek S."/>
            <person name="Wollam A."/>
            <person name="Pepin K.H."/>
            <person name="Palsikar V.B."/>
            <person name="Mitreva M."/>
            <person name="Wilson R.K."/>
        </authorList>
    </citation>
    <scope>NUCLEOTIDE SEQUENCE [LARGE SCALE GENOMIC DNA]</scope>
    <source>
        <strain evidence="1 2">ATCC 14940</strain>
    </source>
</reference>
<name>A0ABC9TWE2_CLOSY</name>
<protein>
    <submittedName>
        <fullName evidence="1">Uncharacterized protein</fullName>
    </submittedName>
</protein>
<gene>
    <name evidence="1" type="ORF">CLOSYM_02807</name>
</gene>
<evidence type="ECO:0000313" key="2">
    <source>
        <dbReference type="Proteomes" id="UP000016491"/>
    </source>
</evidence>